<accession>A0A7R9P1B8</accession>
<proteinExistence type="predicted"/>
<gene>
    <name evidence="1" type="ORF">TTEB3V08_LOCUS11700</name>
</gene>
<dbReference type="AlphaFoldDB" id="A0A7R9P1B8"/>
<reference evidence="1" key="1">
    <citation type="submission" date="2020-11" db="EMBL/GenBank/DDBJ databases">
        <authorList>
            <person name="Tran Van P."/>
        </authorList>
    </citation>
    <scope>NUCLEOTIDE SEQUENCE</scope>
</reference>
<evidence type="ECO:0000313" key="1">
    <source>
        <dbReference type="EMBL" id="CAD7463820.1"/>
    </source>
</evidence>
<organism evidence="1">
    <name type="scientific">Timema tahoe</name>
    <dbReference type="NCBI Taxonomy" id="61484"/>
    <lineage>
        <taxon>Eukaryota</taxon>
        <taxon>Metazoa</taxon>
        <taxon>Ecdysozoa</taxon>
        <taxon>Arthropoda</taxon>
        <taxon>Hexapoda</taxon>
        <taxon>Insecta</taxon>
        <taxon>Pterygota</taxon>
        <taxon>Neoptera</taxon>
        <taxon>Polyneoptera</taxon>
        <taxon>Phasmatodea</taxon>
        <taxon>Timematodea</taxon>
        <taxon>Timematoidea</taxon>
        <taxon>Timematidae</taxon>
        <taxon>Timema</taxon>
    </lineage>
</organism>
<sequence>MFILKAKLSSRPVVDQTLTTKQRTGKSYAMVYNRKCSPFLLLLHVKRWNHLNDDGYVLRIILGDCRRSETSH</sequence>
<protein>
    <submittedName>
        <fullName evidence="1">Uncharacterized protein</fullName>
    </submittedName>
</protein>
<name>A0A7R9P1B8_9NEOP</name>
<dbReference type="EMBL" id="OE009363">
    <property type="protein sequence ID" value="CAD7463820.1"/>
    <property type="molecule type" value="Genomic_DNA"/>
</dbReference>